<dbReference type="OrthoDB" id="1588495at2759"/>
<keyword evidence="1" id="KW-1133">Transmembrane helix</keyword>
<dbReference type="AlphaFoldDB" id="A0A9J5XUG6"/>
<comment type="caution">
    <text evidence="2">The sequence shown here is derived from an EMBL/GenBank/DDBJ whole genome shotgun (WGS) entry which is preliminary data.</text>
</comment>
<gene>
    <name evidence="2" type="ORF">H5410_041414</name>
</gene>
<evidence type="ECO:0000313" key="3">
    <source>
        <dbReference type="Proteomes" id="UP000824120"/>
    </source>
</evidence>
<proteinExistence type="predicted"/>
<dbReference type="EMBL" id="JACXVP010000008">
    <property type="protein sequence ID" value="KAG5590900.1"/>
    <property type="molecule type" value="Genomic_DNA"/>
</dbReference>
<evidence type="ECO:0000313" key="2">
    <source>
        <dbReference type="EMBL" id="KAG5590900.1"/>
    </source>
</evidence>
<name>A0A9J5XUG6_SOLCO</name>
<keyword evidence="1" id="KW-0812">Transmembrane</keyword>
<accession>A0A9J5XUG6</accession>
<keyword evidence="1" id="KW-0472">Membrane</keyword>
<organism evidence="2 3">
    <name type="scientific">Solanum commersonii</name>
    <name type="common">Commerson's wild potato</name>
    <name type="synonym">Commerson's nightshade</name>
    <dbReference type="NCBI Taxonomy" id="4109"/>
    <lineage>
        <taxon>Eukaryota</taxon>
        <taxon>Viridiplantae</taxon>
        <taxon>Streptophyta</taxon>
        <taxon>Embryophyta</taxon>
        <taxon>Tracheophyta</taxon>
        <taxon>Spermatophyta</taxon>
        <taxon>Magnoliopsida</taxon>
        <taxon>eudicotyledons</taxon>
        <taxon>Gunneridae</taxon>
        <taxon>Pentapetalae</taxon>
        <taxon>asterids</taxon>
        <taxon>lamiids</taxon>
        <taxon>Solanales</taxon>
        <taxon>Solanaceae</taxon>
        <taxon>Solanoideae</taxon>
        <taxon>Solaneae</taxon>
        <taxon>Solanum</taxon>
    </lineage>
</organism>
<dbReference type="Proteomes" id="UP000824120">
    <property type="component" value="Chromosome 8"/>
</dbReference>
<feature type="transmembrane region" description="Helical" evidence="1">
    <location>
        <begin position="9"/>
        <end position="26"/>
    </location>
</feature>
<evidence type="ECO:0000256" key="1">
    <source>
        <dbReference type="SAM" id="Phobius"/>
    </source>
</evidence>
<sequence>MTYEVCMSFYLKTLTLYVAFIMRHVVNMISGSLLLPDNDDTLRITSGLSVLLSRPDGSNICGIVAEMLKASSPVEVLFLLPLSLHLFVSLFPLG</sequence>
<feature type="transmembrane region" description="Helical" evidence="1">
    <location>
        <begin position="76"/>
        <end position="93"/>
    </location>
</feature>
<protein>
    <submittedName>
        <fullName evidence="2">Uncharacterized protein</fullName>
    </submittedName>
</protein>
<keyword evidence="3" id="KW-1185">Reference proteome</keyword>
<reference evidence="2 3" key="1">
    <citation type="submission" date="2020-09" db="EMBL/GenBank/DDBJ databases">
        <title>De no assembly of potato wild relative species, Solanum commersonii.</title>
        <authorList>
            <person name="Cho K."/>
        </authorList>
    </citation>
    <scope>NUCLEOTIDE SEQUENCE [LARGE SCALE GENOMIC DNA]</scope>
    <source>
        <strain evidence="2">LZ3.2</strain>
        <tissue evidence="2">Leaf</tissue>
    </source>
</reference>